<name>D1PR42_9FIRM</name>
<dbReference type="Proteomes" id="UP000003438">
    <property type="component" value="Unassembled WGS sequence"/>
</dbReference>
<accession>D1PR42</accession>
<keyword evidence="2" id="KW-1185">Reference proteome</keyword>
<protein>
    <submittedName>
        <fullName evidence="1">Uncharacterized protein</fullName>
    </submittedName>
</protein>
<gene>
    <name evidence="1" type="ORF">SUBVAR_06869</name>
</gene>
<evidence type="ECO:0000313" key="2">
    <source>
        <dbReference type="Proteomes" id="UP000003438"/>
    </source>
</evidence>
<reference evidence="1" key="1">
    <citation type="submission" date="2009-12" db="EMBL/GenBank/DDBJ databases">
        <authorList>
            <person name="Weinstock G."/>
            <person name="Sodergren E."/>
            <person name="Clifton S."/>
            <person name="Fulton L."/>
            <person name="Fulton B."/>
            <person name="Courtney L."/>
            <person name="Fronick C."/>
            <person name="Harrison M."/>
            <person name="Strong C."/>
            <person name="Farmer C."/>
            <person name="Delahaunty K."/>
            <person name="Markovic C."/>
            <person name="Hall O."/>
            <person name="Minx P."/>
            <person name="Tomlinson C."/>
            <person name="Mitreva M."/>
            <person name="Nelson J."/>
            <person name="Hou S."/>
            <person name="Wollam A."/>
            <person name="Pepin K.H."/>
            <person name="Johnson M."/>
            <person name="Bhonagiri V."/>
            <person name="Nash W.E."/>
            <person name="Warren W."/>
            <person name="Chinwalla A."/>
            <person name="Mardis E.R."/>
            <person name="Wilson R.K."/>
        </authorList>
    </citation>
    <scope>NUCLEOTIDE SEQUENCE [LARGE SCALE GENOMIC DNA]</scope>
    <source>
        <strain evidence="1">DSM 15176</strain>
    </source>
</reference>
<organism evidence="1 2">
    <name type="scientific">Subdoligranulum variabile DSM 15176</name>
    <dbReference type="NCBI Taxonomy" id="411471"/>
    <lineage>
        <taxon>Bacteria</taxon>
        <taxon>Bacillati</taxon>
        <taxon>Bacillota</taxon>
        <taxon>Clostridia</taxon>
        <taxon>Eubacteriales</taxon>
        <taxon>Oscillospiraceae</taxon>
        <taxon>Subdoligranulum</taxon>
    </lineage>
</organism>
<evidence type="ECO:0000313" key="1">
    <source>
        <dbReference type="EMBL" id="EFB74889.1"/>
    </source>
</evidence>
<sequence length="554" mass="64385">MLLDYIYLVLYPDEYYSICDDMFFSQDKSEPLLGEKLFYEKFAERLKEILIKNPCFPRKFTAVIDTYYVDYVYRDIYYHHFSSKHLNMRRTPLRIFFFEGDCVKEVKNYCEEKLRKKWIGLTVIQPNKVLGRTLFNPKYFLPNGTAVRTAPYEFLLNGMKLSVNAFQYMMQDEEATTCAEVSLLNLLDYYATEYKEYNITLPADIEREERFTSIRAYPSGGMNARDILHAMVKKGFAPQQYKTNTLGQTIIKRYMYYYVESAVPFIAILDGNENQATHALVCVGHTQIMKEDLLEASCRKFIDLDKNTYCWLVDTADACKGIVTMDDNRMPYAILGFQTEESKSIGTTVTKFDSETQRVTPYKRINVLCVPLYKRVFLDAIQAEEIFSSLLLSEWGIYNVASRVADTVLQKKIMDKIPGKSQDQPLIRRIFLASSRTYSKERLKAFTEAIKNAVNSGTRKSLRAIREFYSNTAMPRFVWVCELYSIEGYFRNQIVGEILLDATAENGLNSLLLIHYPHLLARRQPDESINALSNFNVFMDWTGYRGFGGNLREV</sequence>
<comment type="caution">
    <text evidence="1">The sequence shown here is derived from an EMBL/GenBank/DDBJ whole genome shotgun (WGS) entry which is preliminary data.</text>
</comment>
<dbReference type="STRING" id="411471.SUBVAR_06869"/>
<dbReference type="AlphaFoldDB" id="D1PR42"/>
<dbReference type="EMBL" id="ACBY02000054">
    <property type="protein sequence ID" value="EFB74889.1"/>
    <property type="molecule type" value="Genomic_DNA"/>
</dbReference>
<proteinExistence type="predicted"/>
<dbReference type="eggNOG" id="ENOG50314FG">
    <property type="taxonomic scope" value="Bacteria"/>
</dbReference>
<dbReference type="HOGENOM" id="CLU_039149_0_0_9"/>